<dbReference type="EMBL" id="AHAT01009463">
    <property type="status" value="NOT_ANNOTATED_CDS"/>
    <property type="molecule type" value="Genomic_DNA"/>
</dbReference>
<feature type="transmembrane region" description="Helical" evidence="6">
    <location>
        <begin position="65"/>
        <end position="95"/>
    </location>
</feature>
<sequence>TAEVLCLCVVSVLWGGTNPFLKKGTEGIERVKECNIVRQVVAEIKFLFLNVQYLVPFLLNQSGSVVYYCTLATTDLSLAVPVTNSLTFLFTLLTGRFLGEELGGKRAVFGMFLTMIGVTLCVASSVGE</sequence>
<dbReference type="eggNOG" id="KOG4831">
    <property type="taxonomic scope" value="Eukaryota"/>
</dbReference>
<dbReference type="Bgee" id="ENSLOCG00000002415">
    <property type="expression patterns" value="Expressed in testis and 13 other cell types or tissues"/>
</dbReference>
<reference evidence="7" key="3">
    <citation type="submission" date="2025-09" db="UniProtKB">
        <authorList>
            <consortium name="Ensembl"/>
        </authorList>
    </citation>
    <scope>IDENTIFICATION</scope>
</reference>
<dbReference type="Gene3D" id="1.10.3730.20">
    <property type="match status" value="1"/>
</dbReference>
<dbReference type="InterPro" id="IPR037185">
    <property type="entry name" value="EmrE-like"/>
</dbReference>
<keyword evidence="5 6" id="KW-0472">Membrane</keyword>
<proteinExistence type="inferred from homology"/>
<dbReference type="Pfam" id="PF10639">
    <property type="entry name" value="TMEM234"/>
    <property type="match status" value="1"/>
</dbReference>
<reference evidence="7" key="2">
    <citation type="submission" date="2025-08" db="UniProtKB">
        <authorList>
            <consortium name="Ensembl"/>
        </authorList>
    </citation>
    <scope>IDENTIFICATION</scope>
</reference>
<evidence type="ECO:0000313" key="7">
    <source>
        <dbReference type="Ensembl" id="ENSLOCP00000002833.1"/>
    </source>
</evidence>
<dbReference type="GO" id="GO:0016020">
    <property type="term" value="C:membrane"/>
    <property type="evidence" value="ECO:0007669"/>
    <property type="project" value="UniProtKB-SubCell"/>
</dbReference>
<evidence type="ECO:0000256" key="3">
    <source>
        <dbReference type="ARBA" id="ARBA00022692"/>
    </source>
</evidence>
<feature type="transmembrane region" description="Helical" evidence="6">
    <location>
        <begin position="107"/>
        <end position="126"/>
    </location>
</feature>
<dbReference type="SUPFAM" id="SSF103481">
    <property type="entry name" value="Multidrug resistance efflux transporter EmrE"/>
    <property type="match status" value="1"/>
</dbReference>
<reference evidence="8" key="1">
    <citation type="submission" date="2011-12" db="EMBL/GenBank/DDBJ databases">
        <title>The Draft Genome of Lepisosteus oculatus.</title>
        <authorList>
            <consortium name="The Broad Institute Genome Assembly &amp; Analysis Group"/>
            <consortium name="Computational R&amp;D Group"/>
            <consortium name="and Sequencing Platform"/>
            <person name="Di Palma F."/>
            <person name="Alfoldi J."/>
            <person name="Johnson J."/>
            <person name="Berlin A."/>
            <person name="Gnerre S."/>
            <person name="Jaffe D."/>
            <person name="MacCallum I."/>
            <person name="Young S."/>
            <person name="Walker B.J."/>
            <person name="Lander E.S."/>
            <person name="Lindblad-Toh K."/>
        </authorList>
    </citation>
    <scope>NUCLEOTIDE SEQUENCE [LARGE SCALE GENOMIC DNA]</scope>
</reference>
<keyword evidence="3 6" id="KW-0812">Transmembrane</keyword>
<dbReference type="Ensembl" id="ENSLOCT00000002839.1">
    <property type="protein sequence ID" value="ENSLOCP00000002833.1"/>
    <property type="gene ID" value="ENSLOCG00000002415.1"/>
</dbReference>
<comment type="subcellular location">
    <subcellularLocation>
        <location evidence="1">Membrane</location>
        <topology evidence="1">Multi-pass membrane protein</topology>
    </subcellularLocation>
</comment>
<keyword evidence="8" id="KW-1185">Reference proteome</keyword>
<dbReference type="InterPro" id="IPR018908">
    <property type="entry name" value="TMEM234"/>
</dbReference>
<evidence type="ECO:0000313" key="8">
    <source>
        <dbReference type="Proteomes" id="UP000018468"/>
    </source>
</evidence>
<organism evidence="7 8">
    <name type="scientific">Lepisosteus oculatus</name>
    <name type="common">Spotted gar</name>
    <dbReference type="NCBI Taxonomy" id="7918"/>
    <lineage>
        <taxon>Eukaryota</taxon>
        <taxon>Metazoa</taxon>
        <taxon>Chordata</taxon>
        <taxon>Craniata</taxon>
        <taxon>Vertebrata</taxon>
        <taxon>Euteleostomi</taxon>
        <taxon>Actinopterygii</taxon>
        <taxon>Neopterygii</taxon>
        <taxon>Holostei</taxon>
        <taxon>Semionotiformes</taxon>
        <taxon>Lepisosteidae</taxon>
        <taxon>Lepisosteus</taxon>
    </lineage>
</organism>
<dbReference type="FunCoup" id="W5M375">
    <property type="interactions" value="982"/>
</dbReference>
<comment type="similarity">
    <text evidence="2">Belongs to the TMEM234 family.</text>
</comment>
<evidence type="ECO:0000256" key="4">
    <source>
        <dbReference type="ARBA" id="ARBA00022989"/>
    </source>
</evidence>
<keyword evidence="4 6" id="KW-1133">Transmembrane helix</keyword>
<dbReference type="PANTHER" id="PTHR28668:SF1">
    <property type="entry name" value="TRANSMEMBRANE PROTEIN 234"/>
    <property type="match status" value="1"/>
</dbReference>
<dbReference type="InParanoid" id="W5M375"/>
<dbReference type="GO" id="GO:0003094">
    <property type="term" value="P:glomerular filtration"/>
    <property type="evidence" value="ECO:0007669"/>
    <property type="project" value="Ensembl"/>
</dbReference>
<dbReference type="OMA" id="LGEWYAE"/>
<dbReference type="PANTHER" id="PTHR28668">
    <property type="entry name" value="TRANSMEMBRANE PROTEIN 234"/>
    <property type="match status" value="1"/>
</dbReference>
<dbReference type="GO" id="GO:0039021">
    <property type="term" value="P:pronephric glomerulus development"/>
    <property type="evidence" value="ECO:0007669"/>
    <property type="project" value="Ensembl"/>
</dbReference>
<name>W5M375_LEPOC</name>
<dbReference type="GeneTree" id="ENSGT00940000165828"/>
<evidence type="ECO:0000256" key="5">
    <source>
        <dbReference type="ARBA" id="ARBA00023136"/>
    </source>
</evidence>
<protein>
    <submittedName>
        <fullName evidence="7">Transmembrane protein 234</fullName>
    </submittedName>
</protein>
<evidence type="ECO:0000256" key="1">
    <source>
        <dbReference type="ARBA" id="ARBA00004141"/>
    </source>
</evidence>
<dbReference type="HOGENOM" id="CLU_108086_2_0_1"/>
<dbReference type="Proteomes" id="UP000018468">
    <property type="component" value="Linkage group LG6"/>
</dbReference>
<dbReference type="STRING" id="7918.ENSLOCP00000002833"/>
<accession>W5M375</accession>
<dbReference type="AlphaFoldDB" id="W5M375"/>
<evidence type="ECO:0000256" key="6">
    <source>
        <dbReference type="SAM" id="Phobius"/>
    </source>
</evidence>
<evidence type="ECO:0000256" key="2">
    <source>
        <dbReference type="ARBA" id="ARBA00005977"/>
    </source>
</evidence>